<feature type="transmembrane region" description="Helical" evidence="6">
    <location>
        <begin position="31"/>
        <end position="51"/>
    </location>
</feature>
<feature type="transmembrane region" description="Helical" evidence="6">
    <location>
        <begin position="6"/>
        <end position="24"/>
    </location>
</feature>
<accession>A0ABV7A0X3</accession>
<dbReference type="EMBL" id="JBHRSV010000028">
    <property type="protein sequence ID" value="MFC2927317.1"/>
    <property type="molecule type" value="Genomic_DNA"/>
</dbReference>
<dbReference type="PANTHER" id="PTHR36926">
    <property type="entry name" value="COLICIN V PRODUCTION PROTEIN"/>
    <property type="match status" value="1"/>
</dbReference>
<dbReference type="InterPro" id="IPR052719">
    <property type="entry name" value="CvpA-like"/>
</dbReference>
<dbReference type="RefSeq" id="WP_343163303.1">
    <property type="nucleotide sequence ID" value="NZ_JBHRSV010000028.1"/>
</dbReference>
<protein>
    <submittedName>
        <fullName evidence="7">CvpA family protein</fullName>
    </submittedName>
</protein>
<keyword evidence="4 6" id="KW-0472">Membrane</keyword>
<gene>
    <name evidence="7" type="ORF">ACFOOR_14510</name>
</gene>
<evidence type="ECO:0000313" key="7">
    <source>
        <dbReference type="EMBL" id="MFC2927317.1"/>
    </source>
</evidence>
<feature type="transmembrane region" description="Helical" evidence="6">
    <location>
        <begin position="105"/>
        <end position="128"/>
    </location>
</feature>
<feature type="transmembrane region" description="Helical" evidence="6">
    <location>
        <begin position="63"/>
        <end position="84"/>
    </location>
</feature>
<comment type="caution">
    <text evidence="7">The sequence shown here is derived from an EMBL/GenBank/DDBJ whole genome shotgun (WGS) entry which is preliminary data.</text>
</comment>
<dbReference type="Proteomes" id="UP001595379">
    <property type="component" value="Unassembled WGS sequence"/>
</dbReference>
<keyword evidence="3 6" id="KW-1133">Transmembrane helix</keyword>
<evidence type="ECO:0000256" key="5">
    <source>
        <dbReference type="SAM" id="MobiDB-lite"/>
    </source>
</evidence>
<evidence type="ECO:0000256" key="6">
    <source>
        <dbReference type="SAM" id="Phobius"/>
    </source>
</evidence>
<feature type="compositionally biased region" description="Basic and acidic residues" evidence="5">
    <location>
        <begin position="181"/>
        <end position="201"/>
    </location>
</feature>
<evidence type="ECO:0000256" key="3">
    <source>
        <dbReference type="ARBA" id="ARBA00022989"/>
    </source>
</evidence>
<sequence length="201" mass="21151">MEGLSAFDGIALAILIGSGLMALMRGFVREALSVTGFVAAALASLWARPVFIGLAREFIPSELIANLVTLGVIFLLVFLAVSFVTGGLVRNVKEGEDVGAIDRALGFVFGLIRGLVILGLILIVFASATPGSAAPGWMVESRIYPLVNASARLLQALAPEDSRVGQSPAIEAPSGDEARDDETPRSIEDLIRERTNEDDGA</sequence>
<dbReference type="PANTHER" id="PTHR36926:SF1">
    <property type="entry name" value="COLICIN V PRODUCTION PROTEIN"/>
    <property type="match status" value="1"/>
</dbReference>
<dbReference type="Pfam" id="PF02674">
    <property type="entry name" value="Colicin_V"/>
    <property type="match status" value="1"/>
</dbReference>
<name>A0ABV7A0X3_9PROT</name>
<evidence type="ECO:0000256" key="4">
    <source>
        <dbReference type="ARBA" id="ARBA00023136"/>
    </source>
</evidence>
<comment type="subcellular location">
    <subcellularLocation>
        <location evidence="1">Membrane</location>
        <topology evidence="1">Multi-pass membrane protein</topology>
    </subcellularLocation>
</comment>
<evidence type="ECO:0000256" key="1">
    <source>
        <dbReference type="ARBA" id="ARBA00004141"/>
    </source>
</evidence>
<evidence type="ECO:0000313" key="8">
    <source>
        <dbReference type="Proteomes" id="UP001595379"/>
    </source>
</evidence>
<proteinExistence type="predicted"/>
<feature type="region of interest" description="Disordered" evidence="5">
    <location>
        <begin position="159"/>
        <end position="201"/>
    </location>
</feature>
<reference evidence="8" key="1">
    <citation type="journal article" date="2019" name="Int. J. Syst. Evol. Microbiol.">
        <title>The Global Catalogue of Microorganisms (GCM) 10K type strain sequencing project: providing services to taxonomists for standard genome sequencing and annotation.</title>
        <authorList>
            <consortium name="The Broad Institute Genomics Platform"/>
            <consortium name="The Broad Institute Genome Sequencing Center for Infectious Disease"/>
            <person name="Wu L."/>
            <person name="Ma J."/>
        </authorList>
    </citation>
    <scope>NUCLEOTIDE SEQUENCE [LARGE SCALE GENOMIC DNA]</scope>
    <source>
        <strain evidence="8">KCTC 52487</strain>
    </source>
</reference>
<organism evidence="7 8">
    <name type="scientific">Hyphobacterium vulgare</name>
    <dbReference type="NCBI Taxonomy" id="1736751"/>
    <lineage>
        <taxon>Bacteria</taxon>
        <taxon>Pseudomonadati</taxon>
        <taxon>Pseudomonadota</taxon>
        <taxon>Alphaproteobacteria</taxon>
        <taxon>Maricaulales</taxon>
        <taxon>Maricaulaceae</taxon>
        <taxon>Hyphobacterium</taxon>
    </lineage>
</organism>
<keyword evidence="8" id="KW-1185">Reference proteome</keyword>
<keyword evidence="2 6" id="KW-0812">Transmembrane</keyword>
<evidence type="ECO:0000256" key="2">
    <source>
        <dbReference type="ARBA" id="ARBA00022692"/>
    </source>
</evidence>
<dbReference type="InterPro" id="IPR003825">
    <property type="entry name" value="Colicin-V_CvpA"/>
</dbReference>